<keyword evidence="5 6" id="KW-0472">Membrane</keyword>
<dbReference type="PANTHER" id="PTHR43791:SF50">
    <property type="entry name" value="TRANSPORTER, PUTATIVE (AFU_ORTHOLOGUE AFUA_2G00840)-RELATED"/>
    <property type="match status" value="1"/>
</dbReference>
<keyword evidence="3 6" id="KW-0812">Transmembrane</keyword>
<dbReference type="InterPro" id="IPR036259">
    <property type="entry name" value="MFS_trans_sf"/>
</dbReference>
<feature type="transmembrane region" description="Helical" evidence="6">
    <location>
        <begin position="191"/>
        <end position="213"/>
    </location>
</feature>
<dbReference type="AlphaFoldDB" id="A0A2C5YAK0"/>
<reference evidence="8 9" key="1">
    <citation type="submission" date="2017-06" db="EMBL/GenBank/DDBJ databases">
        <title>Ant-infecting Ophiocordyceps genomes reveal a high diversity of potential behavioral manipulation genes and a possible major role for enterotoxins.</title>
        <authorList>
            <person name="De Bekker C."/>
            <person name="Evans H.C."/>
            <person name="Brachmann A."/>
            <person name="Hughes D.P."/>
        </authorList>
    </citation>
    <scope>NUCLEOTIDE SEQUENCE [LARGE SCALE GENOMIC DNA]</scope>
    <source>
        <strain evidence="8 9">Map64</strain>
    </source>
</reference>
<feature type="transmembrane region" description="Helical" evidence="6">
    <location>
        <begin position="261"/>
        <end position="287"/>
    </location>
</feature>
<feature type="transmembrane region" description="Helical" evidence="6">
    <location>
        <begin position="123"/>
        <end position="145"/>
    </location>
</feature>
<dbReference type="InterPro" id="IPR011701">
    <property type="entry name" value="MFS"/>
</dbReference>
<evidence type="ECO:0000256" key="5">
    <source>
        <dbReference type="ARBA" id="ARBA00023136"/>
    </source>
</evidence>
<feature type="transmembrane region" description="Helical" evidence="6">
    <location>
        <begin position="328"/>
        <end position="346"/>
    </location>
</feature>
<dbReference type="GO" id="GO:0016020">
    <property type="term" value="C:membrane"/>
    <property type="evidence" value="ECO:0007669"/>
    <property type="project" value="UniProtKB-SubCell"/>
</dbReference>
<feature type="transmembrane region" description="Helical" evidence="6">
    <location>
        <begin position="389"/>
        <end position="410"/>
    </location>
</feature>
<evidence type="ECO:0000256" key="6">
    <source>
        <dbReference type="SAM" id="Phobius"/>
    </source>
</evidence>
<evidence type="ECO:0000256" key="4">
    <source>
        <dbReference type="ARBA" id="ARBA00022989"/>
    </source>
</evidence>
<protein>
    <recommendedName>
        <fullName evidence="7">Major facilitator superfamily (MFS) profile domain-containing protein</fullName>
    </recommendedName>
</protein>
<dbReference type="PANTHER" id="PTHR43791">
    <property type="entry name" value="PERMEASE-RELATED"/>
    <property type="match status" value="1"/>
</dbReference>
<dbReference type="PROSITE" id="PS50850">
    <property type="entry name" value="MFS"/>
    <property type="match status" value="1"/>
</dbReference>
<proteinExistence type="predicted"/>
<name>A0A2C5YAK0_9HYPO</name>
<evidence type="ECO:0000256" key="1">
    <source>
        <dbReference type="ARBA" id="ARBA00004141"/>
    </source>
</evidence>
<sequence>MARQDIVQQQTARIIDHGAERALCRKLDLHILPLLAVMYLFNALDKGNLANAQTQGLGKDLGFHDGQYNLLVSVFFVPFVVLAPPLAMVAKAAGPSRALPAMMAVFGTATLASAAAPSLASLLALRCVLGAAEAAFFPVVVFYLTTFYRRAELARRLAIFYAASSIAGAFSGLLAFAVFRIPPTRLMDHAWRYLFLLEGAATVLAAAVAAWCLPQSAAQARFLSSEERRLAYWRVQLDSSAVVSERKLDLREALRVFGHPTALVFVCIEICLGVPLQSVALFLPQIIQRLGYGVVKTNLYTVAPFVSGAVALLMLAFLSDSTRLRSPFIVLAFTLTLLGFAIYAAIDRVEEQLQLAYFATFMMCWGSTAPSVLLSTWYSNNVAHEGRRLALTSVGVPLANVMGLVASNVFRQPDAPKYKPALMTAAMFGVAGAVLTAALASYMAWDNARRNRETGVVVDARDVSTQRLREGPSVAEFRWFL</sequence>
<dbReference type="EMBL" id="NJET01000030">
    <property type="protein sequence ID" value="PHH64500.1"/>
    <property type="molecule type" value="Genomic_DNA"/>
</dbReference>
<accession>A0A2C5YAK0</accession>
<keyword evidence="4 6" id="KW-1133">Transmembrane helix</keyword>
<comment type="caution">
    <text evidence="8">The sequence shown here is derived from an EMBL/GenBank/DDBJ whole genome shotgun (WGS) entry which is preliminary data.</text>
</comment>
<dbReference type="OrthoDB" id="2985014at2759"/>
<keyword evidence="2" id="KW-0813">Transport</keyword>
<feature type="transmembrane region" description="Helical" evidence="6">
    <location>
        <begin position="299"/>
        <end position="319"/>
    </location>
</feature>
<dbReference type="SUPFAM" id="SSF103473">
    <property type="entry name" value="MFS general substrate transporter"/>
    <property type="match status" value="1"/>
</dbReference>
<dbReference type="Proteomes" id="UP000226192">
    <property type="component" value="Unassembled WGS sequence"/>
</dbReference>
<evidence type="ECO:0000313" key="8">
    <source>
        <dbReference type="EMBL" id="PHH64500.1"/>
    </source>
</evidence>
<dbReference type="Pfam" id="PF07690">
    <property type="entry name" value="MFS_1"/>
    <property type="match status" value="1"/>
</dbReference>
<keyword evidence="9" id="KW-1185">Reference proteome</keyword>
<dbReference type="STRING" id="1399860.A0A2C5YAK0"/>
<organism evidence="8 9">
    <name type="scientific">Ophiocordyceps australis</name>
    <dbReference type="NCBI Taxonomy" id="1399860"/>
    <lineage>
        <taxon>Eukaryota</taxon>
        <taxon>Fungi</taxon>
        <taxon>Dikarya</taxon>
        <taxon>Ascomycota</taxon>
        <taxon>Pezizomycotina</taxon>
        <taxon>Sordariomycetes</taxon>
        <taxon>Hypocreomycetidae</taxon>
        <taxon>Hypocreales</taxon>
        <taxon>Ophiocordycipitaceae</taxon>
        <taxon>Ophiocordyceps</taxon>
    </lineage>
</organism>
<dbReference type="FunFam" id="1.20.1250.20:FF:000188">
    <property type="entry name" value="MFS general substrate transporter"/>
    <property type="match status" value="1"/>
</dbReference>
<evidence type="ECO:0000313" key="9">
    <source>
        <dbReference type="Proteomes" id="UP000226192"/>
    </source>
</evidence>
<feature type="transmembrane region" description="Helical" evidence="6">
    <location>
        <begin position="157"/>
        <end position="179"/>
    </location>
</feature>
<feature type="transmembrane region" description="Helical" evidence="6">
    <location>
        <begin position="358"/>
        <end position="377"/>
    </location>
</feature>
<dbReference type="FunFam" id="1.20.1250.20:FF:000013">
    <property type="entry name" value="MFS general substrate transporter"/>
    <property type="match status" value="1"/>
</dbReference>
<feature type="domain" description="Major facilitator superfamily (MFS) profile" evidence="7">
    <location>
        <begin position="31"/>
        <end position="449"/>
    </location>
</feature>
<comment type="subcellular location">
    <subcellularLocation>
        <location evidence="1">Membrane</location>
        <topology evidence="1">Multi-pass membrane protein</topology>
    </subcellularLocation>
</comment>
<dbReference type="InterPro" id="IPR020846">
    <property type="entry name" value="MFS_dom"/>
</dbReference>
<gene>
    <name evidence="8" type="ORF">CDD81_4575</name>
</gene>
<feature type="transmembrane region" description="Helical" evidence="6">
    <location>
        <begin position="422"/>
        <end position="445"/>
    </location>
</feature>
<dbReference type="GO" id="GO:0022857">
    <property type="term" value="F:transmembrane transporter activity"/>
    <property type="evidence" value="ECO:0007669"/>
    <property type="project" value="InterPro"/>
</dbReference>
<evidence type="ECO:0000259" key="7">
    <source>
        <dbReference type="PROSITE" id="PS50850"/>
    </source>
</evidence>
<evidence type="ECO:0000256" key="3">
    <source>
        <dbReference type="ARBA" id="ARBA00022692"/>
    </source>
</evidence>
<evidence type="ECO:0000256" key="2">
    <source>
        <dbReference type="ARBA" id="ARBA00022448"/>
    </source>
</evidence>
<feature type="transmembrane region" description="Helical" evidence="6">
    <location>
        <begin position="68"/>
        <end position="87"/>
    </location>
</feature>
<dbReference type="Gene3D" id="1.20.1250.20">
    <property type="entry name" value="MFS general substrate transporter like domains"/>
    <property type="match status" value="2"/>
</dbReference>